<feature type="domain" description="Tetrapyrrole biosynthesis uroporphyrinogen III synthase" evidence="1">
    <location>
        <begin position="18"/>
        <end position="226"/>
    </location>
</feature>
<dbReference type="GO" id="GO:0033014">
    <property type="term" value="P:tetrapyrrole biosynthetic process"/>
    <property type="evidence" value="ECO:0007669"/>
    <property type="project" value="InterPro"/>
</dbReference>
<keyword evidence="3" id="KW-1185">Reference proteome</keyword>
<protein>
    <submittedName>
        <fullName evidence="2">Uroporphyrinogen-III synthase</fullName>
    </submittedName>
</protein>
<reference evidence="2 3" key="1">
    <citation type="journal article" date="2020" name="Pathogens">
        <title>First Whole Genome Sequence of Anaplasma platys, an Obligate Intracellular Rickettsial Pathogen of Dogs.</title>
        <authorList>
            <person name="Llanes A."/>
            <person name="Rajeev S."/>
        </authorList>
    </citation>
    <scope>NUCLEOTIDE SEQUENCE [LARGE SCALE GENOMIC DNA]</scope>
    <source>
        <strain evidence="2 3">S3</strain>
    </source>
</reference>
<dbReference type="GO" id="GO:0004852">
    <property type="term" value="F:uroporphyrinogen-III synthase activity"/>
    <property type="evidence" value="ECO:0007669"/>
    <property type="project" value="InterPro"/>
</dbReference>
<evidence type="ECO:0000259" key="1">
    <source>
        <dbReference type="Pfam" id="PF02602"/>
    </source>
</evidence>
<evidence type="ECO:0000313" key="2">
    <source>
        <dbReference type="EMBL" id="QJC27413.1"/>
    </source>
</evidence>
<gene>
    <name evidence="2" type="ORF">ANPL_01530</name>
</gene>
<dbReference type="Proteomes" id="UP000500930">
    <property type="component" value="Chromosome"/>
</dbReference>
<sequence length="234" mass="25719">MLLLTRPVADSIKSKNVLVALGFEVFIEPMFEVVYHPTTIPKIHEYDLVIATSRHGITGLARVTEARDIPMVTVGDSSREHAIDLGFVAVDTVSGTVSDLLQYLKHEACGSRVLYVRGTHTSYALCSSAVQLDVSLEEVVLYGTDESSGLSAKCSHLLSSGGISGILFYSTRTAEIFMELAASNQQQGHLCHIKAYTISPRAKQVLRDYGWKEILVSEHPTEVSLFELLLHKAR</sequence>
<dbReference type="RefSeq" id="WP_169193054.1">
    <property type="nucleotide sequence ID" value="NZ_CP046391.1"/>
</dbReference>
<proteinExistence type="predicted"/>
<dbReference type="CDD" id="cd06578">
    <property type="entry name" value="HemD"/>
    <property type="match status" value="1"/>
</dbReference>
<dbReference type="InterPro" id="IPR036108">
    <property type="entry name" value="4pyrrol_syn_uPrphyn_synt_sf"/>
</dbReference>
<dbReference type="SUPFAM" id="SSF69618">
    <property type="entry name" value="HemD-like"/>
    <property type="match status" value="1"/>
</dbReference>
<dbReference type="AlphaFoldDB" id="A0A858PXT1"/>
<accession>A0A858PXT1</accession>
<evidence type="ECO:0000313" key="3">
    <source>
        <dbReference type="Proteomes" id="UP000500930"/>
    </source>
</evidence>
<dbReference type="KEGG" id="aplt:ANPL_01530"/>
<dbReference type="InterPro" id="IPR003754">
    <property type="entry name" value="4pyrrol_synth_uPrphyn_synth"/>
</dbReference>
<name>A0A858PXT1_9RICK</name>
<dbReference type="Gene3D" id="3.40.50.10090">
    <property type="match status" value="2"/>
</dbReference>
<dbReference type="Pfam" id="PF02602">
    <property type="entry name" value="HEM4"/>
    <property type="match status" value="1"/>
</dbReference>
<organism evidence="2 3">
    <name type="scientific">Anaplasma platys</name>
    <dbReference type="NCBI Taxonomy" id="949"/>
    <lineage>
        <taxon>Bacteria</taxon>
        <taxon>Pseudomonadati</taxon>
        <taxon>Pseudomonadota</taxon>
        <taxon>Alphaproteobacteria</taxon>
        <taxon>Rickettsiales</taxon>
        <taxon>Anaplasmataceae</taxon>
        <taxon>Anaplasma</taxon>
    </lineage>
</organism>
<dbReference type="EMBL" id="CP046391">
    <property type="protein sequence ID" value="QJC27413.1"/>
    <property type="molecule type" value="Genomic_DNA"/>
</dbReference>